<dbReference type="GO" id="GO:0004053">
    <property type="term" value="F:arginase activity"/>
    <property type="evidence" value="ECO:0007669"/>
    <property type="project" value="UniProtKB-EC"/>
</dbReference>
<protein>
    <submittedName>
        <fullName evidence="5">Arginase</fullName>
        <ecNumber evidence="5">3.5.3.1</ecNumber>
    </submittedName>
</protein>
<dbReference type="PANTHER" id="PTHR43782">
    <property type="entry name" value="ARGINASE"/>
    <property type="match status" value="1"/>
</dbReference>
<evidence type="ECO:0000256" key="2">
    <source>
        <dbReference type="ARBA" id="ARBA00022801"/>
    </source>
</evidence>
<evidence type="ECO:0000313" key="5">
    <source>
        <dbReference type="EMBL" id="MDP9860991.1"/>
    </source>
</evidence>
<dbReference type="CDD" id="cd09999">
    <property type="entry name" value="Arginase-like_1"/>
    <property type="match status" value="1"/>
</dbReference>
<keyword evidence="3" id="KW-0464">Manganese</keyword>
<organism evidence="5 6">
    <name type="scientific">Streptosporangium brasiliense</name>
    <dbReference type="NCBI Taxonomy" id="47480"/>
    <lineage>
        <taxon>Bacteria</taxon>
        <taxon>Bacillati</taxon>
        <taxon>Actinomycetota</taxon>
        <taxon>Actinomycetes</taxon>
        <taxon>Streptosporangiales</taxon>
        <taxon>Streptosporangiaceae</taxon>
        <taxon>Streptosporangium</taxon>
    </lineage>
</organism>
<evidence type="ECO:0000256" key="3">
    <source>
        <dbReference type="ARBA" id="ARBA00023211"/>
    </source>
</evidence>
<accession>A0ABT9QWD9</accession>
<keyword evidence="2 5" id="KW-0378">Hydrolase</keyword>
<dbReference type="InterPro" id="IPR023696">
    <property type="entry name" value="Ureohydrolase_dom_sf"/>
</dbReference>
<keyword evidence="6" id="KW-1185">Reference proteome</keyword>
<dbReference type="EMBL" id="JAUSRB010000001">
    <property type="protein sequence ID" value="MDP9860991.1"/>
    <property type="molecule type" value="Genomic_DNA"/>
</dbReference>
<dbReference type="InterPro" id="IPR006035">
    <property type="entry name" value="Ureohydrolase"/>
</dbReference>
<dbReference type="Gene3D" id="3.40.800.10">
    <property type="entry name" value="Ureohydrolase domain"/>
    <property type="match status" value="1"/>
</dbReference>
<dbReference type="Proteomes" id="UP001230426">
    <property type="component" value="Unassembled WGS sequence"/>
</dbReference>
<dbReference type="PRINTS" id="PR00116">
    <property type="entry name" value="ARGINASE"/>
</dbReference>
<dbReference type="Pfam" id="PF00491">
    <property type="entry name" value="Arginase"/>
    <property type="match status" value="1"/>
</dbReference>
<proteinExistence type="inferred from homology"/>
<comment type="similarity">
    <text evidence="4">Belongs to the arginase family.</text>
</comment>
<dbReference type="PANTHER" id="PTHR43782:SF3">
    <property type="entry name" value="ARGINASE"/>
    <property type="match status" value="1"/>
</dbReference>
<dbReference type="PROSITE" id="PS51409">
    <property type="entry name" value="ARGINASE_2"/>
    <property type="match status" value="1"/>
</dbReference>
<dbReference type="SUPFAM" id="SSF52768">
    <property type="entry name" value="Arginase/deacetylase"/>
    <property type="match status" value="1"/>
</dbReference>
<evidence type="ECO:0000313" key="6">
    <source>
        <dbReference type="Proteomes" id="UP001230426"/>
    </source>
</evidence>
<gene>
    <name evidence="5" type="ORF">J2S55_000250</name>
</gene>
<keyword evidence="1" id="KW-0479">Metal-binding</keyword>
<sequence length="279" mass="28832">MRQEKTGPPGVTVVEVPQWQGSSSATASRLSEGAALLAAMVPDAERVTVRVGPTLAVTAERTRAALSHARERFTVTVGGDCGVELGPIATAARRHGERLAVVWFDAHGDLNTPASSPSGAFHGMVARTLLGDGPPELVPDRPLPPERLVLAGVRALDPAERDYVRAAGISHLGVADLAGLVEAVAGTGAGAVYVHVDLDVLDPDVFASVGVPEPGGLAPAELVAQVAALAERFEIVGLGVTEYEPGRPQDKDLLAGLVPELVRACLGPDARRSGRRAEA</sequence>
<dbReference type="RefSeq" id="WP_306856672.1">
    <property type="nucleotide sequence ID" value="NZ_JAUSRB010000001.1"/>
</dbReference>
<evidence type="ECO:0000256" key="1">
    <source>
        <dbReference type="ARBA" id="ARBA00022723"/>
    </source>
</evidence>
<evidence type="ECO:0000256" key="4">
    <source>
        <dbReference type="PROSITE-ProRule" id="PRU00742"/>
    </source>
</evidence>
<comment type="caution">
    <text evidence="5">The sequence shown here is derived from an EMBL/GenBank/DDBJ whole genome shotgun (WGS) entry which is preliminary data.</text>
</comment>
<reference evidence="5 6" key="1">
    <citation type="submission" date="2023-07" db="EMBL/GenBank/DDBJ databases">
        <title>Sequencing the genomes of 1000 actinobacteria strains.</title>
        <authorList>
            <person name="Klenk H.-P."/>
        </authorList>
    </citation>
    <scope>NUCLEOTIDE SEQUENCE [LARGE SCALE GENOMIC DNA]</scope>
    <source>
        <strain evidence="5 6">DSM 44109</strain>
    </source>
</reference>
<dbReference type="EC" id="3.5.3.1" evidence="5"/>
<name>A0ABT9QWD9_9ACTN</name>